<dbReference type="EMBL" id="SVNY01000002">
    <property type="protein sequence ID" value="MBE6832885.1"/>
    <property type="molecule type" value="Genomic_DNA"/>
</dbReference>
<evidence type="ECO:0000259" key="4">
    <source>
        <dbReference type="PROSITE" id="PS51782"/>
    </source>
</evidence>
<keyword evidence="2" id="KW-1133">Transmembrane helix</keyword>
<dbReference type="GO" id="GO:0004222">
    <property type="term" value="F:metalloendopeptidase activity"/>
    <property type="evidence" value="ECO:0007669"/>
    <property type="project" value="TreeGrafter"/>
</dbReference>
<keyword evidence="1" id="KW-0732">Signal</keyword>
<evidence type="ECO:0000313" key="6">
    <source>
        <dbReference type="Proteomes" id="UP000754750"/>
    </source>
</evidence>
<feature type="transmembrane region" description="Helical" evidence="2">
    <location>
        <begin position="96"/>
        <end position="116"/>
    </location>
</feature>
<dbReference type="Pfam" id="PF01476">
    <property type="entry name" value="LysM"/>
    <property type="match status" value="1"/>
</dbReference>
<dbReference type="InterPro" id="IPR011055">
    <property type="entry name" value="Dup_hybrid_motif"/>
</dbReference>
<reference evidence="5" key="1">
    <citation type="submission" date="2019-04" db="EMBL/GenBank/DDBJ databases">
        <title>Evolution of Biomass-Degrading Anaerobic Consortia Revealed by Metagenomics.</title>
        <authorList>
            <person name="Peng X."/>
        </authorList>
    </citation>
    <scope>NUCLEOTIDE SEQUENCE</scope>
    <source>
        <strain evidence="5">SIG551</strain>
    </source>
</reference>
<name>A0A928KVQ6_9FIRM</name>
<feature type="domain" description="LysM" evidence="4">
    <location>
        <begin position="274"/>
        <end position="318"/>
    </location>
</feature>
<dbReference type="Pfam" id="PF07501">
    <property type="entry name" value="G5"/>
    <property type="match status" value="1"/>
</dbReference>
<dbReference type="Gene3D" id="2.20.230.10">
    <property type="entry name" value="Resuscitation-promoting factor rpfb"/>
    <property type="match status" value="1"/>
</dbReference>
<dbReference type="PROSITE" id="PS51782">
    <property type="entry name" value="LYSM"/>
    <property type="match status" value="1"/>
</dbReference>
<keyword evidence="2" id="KW-0812">Transmembrane</keyword>
<gene>
    <name evidence="5" type="ORF">E7512_04765</name>
</gene>
<dbReference type="PROSITE" id="PS51109">
    <property type="entry name" value="G5"/>
    <property type="match status" value="1"/>
</dbReference>
<dbReference type="PANTHER" id="PTHR21666:SF270">
    <property type="entry name" value="MUREIN HYDROLASE ACTIVATOR ENVC"/>
    <property type="match status" value="1"/>
</dbReference>
<dbReference type="Gene3D" id="2.70.70.10">
    <property type="entry name" value="Glucose Permease (Domain IIA)"/>
    <property type="match status" value="1"/>
</dbReference>
<accession>A0A928KVQ6</accession>
<dbReference type="SUPFAM" id="SSF54106">
    <property type="entry name" value="LysM domain"/>
    <property type="match status" value="1"/>
</dbReference>
<evidence type="ECO:0000256" key="1">
    <source>
        <dbReference type="ARBA" id="ARBA00022729"/>
    </source>
</evidence>
<dbReference type="CDD" id="cd12797">
    <property type="entry name" value="M23_peptidase"/>
    <property type="match status" value="1"/>
</dbReference>
<dbReference type="SUPFAM" id="SSF51261">
    <property type="entry name" value="Duplicated hybrid motif"/>
    <property type="match status" value="1"/>
</dbReference>
<feature type="domain" description="G5" evidence="3">
    <location>
        <begin position="325"/>
        <end position="405"/>
    </location>
</feature>
<dbReference type="CDD" id="cd00118">
    <property type="entry name" value="LysM"/>
    <property type="match status" value="1"/>
</dbReference>
<comment type="caution">
    <text evidence="5">The sequence shown here is derived from an EMBL/GenBank/DDBJ whole genome shotgun (WGS) entry which is preliminary data.</text>
</comment>
<sequence>MYITGIQSVRILKRLRRRFVRFMTPAVELAGLIYAKTIGKQLIRLKKEIRLFWDNFRKDGEHLKELSKGLTLTGAIGRLQHVGLHFVIRRKFVMSVLNIAAPVCSLFLLLGTISYWNQQDYGLVLSYGGKQIATIKDESVFEKATEMVNQRMVYNTVASADLKITPTFILTAMDSGRFYAASTLCDRLIQQSNGIIEEGSGLYVDGELIGAVKSSADMTYLLQNILNTAKAGDQTAKVSFAEDVETINGLFPTASIVSAENMNEKLTGSEQAAAVYTVKDGDTATSIARQYNLTLSELNRLNNNRVGDDLKIGMQLNVQTPQTLLHVKVIKKETRTTSLPYKTVTEKDDSRYTDYSKIVTQGKEGVQEITEEVTYINGIETSRTTLSKRIVTEAVDKKVVTGTKKRPQYGGAGESSGSLMWPVPSIRNITSYFAYRWGRMHTGIDISGGNSYGRTIVAADGGVVSYVRFNSSGYGYHLQINHGNGISTLYGHTSKILVTSGQRVSKGQPIALIGSTGDSTGAHLHFEVIKNGQKVNPLLYVSR</sequence>
<dbReference type="SMART" id="SM01208">
    <property type="entry name" value="G5"/>
    <property type="match status" value="1"/>
</dbReference>
<dbReference type="InterPro" id="IPR016047">
    <property type="entry name" value="M23ase_b-sheet_dom"/>
</dbReference>
<evidence type="ECO:0000256" key="2">
    <source>
        <dbReference type="SAM" id="Phobius"/>
    </source>
</evidence>
<dbReference type="InterPro" id="IPR018392">
    <property type="entry name" value="LysM"/>
</dbReference>
<dbReference type="Proteomes" id="UP000754750">
    <property type="component" value="Unassembled WGS sequence"/>
</dbReference>
<dbReference type="SMART" id="SM00257">
    <property type="entry name" value="LysM"/>
    <property type="match status" value="1"/>
</dbReference>
<evidence type="ECO:0000313" key="5">
    <source>
        <dbReference type="EMBL" id="MBE6832885.1"/>
    </source>
</evidence>
<dbReference type="PANTHER" id="PTHR21666">
    <property type="entry name" value="PEPTIDASE-RELATED"/>
    <property type="match status" value="1"/>
</dbReference>
<evidence type="ECO:0000259" key="3">
    <source>
        <dbReference type="PROSITE" id="PS51109"/>
    </source>
</evidence>
<dbReference type="InterPro" id="IPR011098">
    <property type="entry name" value="G5_dom"/>
</dbReference>
<dbReference type="AlphaFoldDB" id="A0A928KVQ6"/>
<dbReference type="InterPro" id="IPR036779">
    <property type="entry name" value="LysM_dom_sf"/>
</dbReference>
<proteinExistence type="predicted"/>
<protein>
    <submittedName>
        <fullName evidence="5">M23 family metallopeptidase</fullName>
    </submittedName>
</protein>
<dbReference type="Gene3D" id="3.10.350.10">
    <property type="entry name" value="LysM domain"/>
    <property type="match status" value="1"/>
</dbReference>
<organism evidence="5 6">
    <name type="scientific">Faecalispora sporosphaeroides</name>
    <dbReference type="NCBI Taxonomy" id="1549"/>
    <lineage>
        <taxon>Bacteria</taxon>
        <taxon>Bacillati</taxon>
        <taxon>Bacillota</taxon>
        <taxon>Clostridia</taxon>
        <taxon>Eubacteriales</taxon>
        <taxon>Oscillospiraceae</taxon>
        <taxon>Faecalispora</taxon>
    </lineage>
</organism>
<dbReference type="InterPro" id="IPR050570">
    <property type="entry name" value="Cell_wall_metabolism_enzyme"/>
</dbReference>
<keyword evidence="2" id="KW-0472">Membrane</keyword>
<dbReference type="Pfam" id="PF01551">
    <property type="entry name" value="Peptidase_M23"/>
    <property type="match status" value="1"/>
</dbReference>